<evidence type="ECO:0000256" key="9">
    <source>
        <dbReference type="ARBA" id="ARBA00023303"/>
    </source>
</evidence>
<dbReference type="InterPro" id="IPR046342">
    <property type="entry name" value="CBS_dom_sf"/>
</dbReference>
<feature type="transmembrane region" description="Helical" evidence="11">
    <location>
        <begin position="371"/>
        <end position="391"/>
    </location>
</feature>
<feature type="domain" description="CBS" evidence="12">
    <location>
        <begin position="488"/>
        <end position="547"/>
    </location>
</feature>
<comment type="subcellular location">
    <subcellularLocation>
        <location evidence="1">Membrane</location>
        <topology evidence="1">Multi-pass membrane protein</topology>
    </subcellularLocation>
</comment>
<dbReference type="PANTHER" id="PTHR43427:SF6">
    <property type="entry name" value="CHLORIDE CHANNEL PROTEIN CLC-E"/>
    <property type="match status" value="1"/>
</dbReference>
<evidence type="ECO:0000313" key="13">
    <source>
        <dbReference type="EMBL" id="HIW86696.1"/>
    </source>
</evidence>
<feature type="transmembrane region" description="Helical" evidence="11">
    <location>
        <begin position="86"/>
        <end position="107"/>
    </location>
</feature>
<keyword evidence="9" id="KW-0407">Ion channel</keyword>
<dbReference type="InterPro" id="IPR000644">
    <property type="entry name" value="CBS_dom"/>
</dbReference>
<dbReference type="GO" id="GO:0034707">
    <property type="term" value="C:chloride channel complex"/>
    <property type="evidence" value="ECO:0007669"/>
    <property type="project" value="UniProtKB-KW"/>
</dbReference>
<feature type="transmembrane region" description="Helical" evidence="11">
    <location>
        <begin position="433"/>
        <end position="450"/>
    </location>
</feature>
<dbReference type="InterPro" id="IPR050368">
    <property type="entry name" value="ClC-type_chloride_channel"/>
</dbReference>
<feature type="non-terminal residue" evidence="13">
    <location>
        <position position="583"/>
    </location>
</feature>
<dbReference type="PRINTS" id="PR00762">
    <property type="entry name" value="CLCHANNEL"/>
</dbReference>
<evidence type="ECO:0000259" key="12">
    <source>
        <dbReference type="PROSITE" id="PS51371"/>
    </source>
</evidence>
<dbReference type="PROSITE" id="PS51371">
    <property type="entry name" value="CBS"/>
    <property type="match status" value="1"/>
</dbReference>
<keyword evidence="4 11" id="KW-1133">Transmembrane helix</keyword>
<dbReference type="Proteomes" id="UP000824267">
    <property type="component" value="Unassembled WGS sequence"/>
</dbReference>
<evidence type="ECO:0000256" key="6">
    <source>
        <dbReference type="ARBA" id="ARBA00023136"/>
    </source>
</evidence>
<feature type="transmembrane region" description="Helical" evidence="11">
    <location>
        <begin position="213"/>
        <end position="235"/>
    </location>
</feature>
<evidence type="ECO:0000256" key="3">
    <source>
        <dbReference type="ARBA" id="ARBA00022692"/>
    </source>
</evidence>
<keyword evidence="3 11" id="KW-0812">Transmembrane</keyword>
<gene>
    <name evidence="13" type="ORF">IAC47_00255</name>
</gene>
<keyword evidence="6 11" id="KW-0472">Membrane</keyword>
<dbReference type="Gene3D" id="1.10.3080.10">
    <property type="entry name" value="Clc chloride channel"/>
    <property type="match status" value="1"/>
</dbReference>
<feature type="transmembrane region" description="Helical" evidence="11">
    <location>
        <begin position="293"/>
        <end position="310"/>
    </location>
</feature>
<evidence type="ECO:0000256" key="1">
    <source>
        <dbReference type="ARBA" id="ARBA00004141"/>
    </source>
</evidence>
<dbReference type="PANTHER" id="PTHR43427">
    <property type="entry name" value="CHLORIDE CHANNEL PROTEIN CLC-E"/>
    <property type="match status" value="1"/>
</dbReference>
<reference evidence="13" key="1">
    <citation type="journal article" date="2021" name="PeerJ">
        <title>Extensive microbial diversity within the chicken gut microbiome revealed by metagenomics and culture.</title>
        <authorList>
            <person name="Gilroy R."/>
            <person name="Ravi A."/>
            <person name="Getino M."/>
            <person name="Pursley I."/>
            <person name="Horton D.L."/>
            <person name="Alikhan N.F."/>
            <person name="Baker D."/>
            <person name="Gharbi K."/>
            <person name="Hall N."/>
            <person name="Watson M."/>
            <person name="Adriaenssens E.M."/>
            <person name="Foster-Nyarko E."/>
            <person name="Jarju S."/>
            <person name="Secka A."/>
            <person name="Antonio M."/>
            <person name="Oren A."/>
            <person name="Chaudhuri R.R."/>
            <person name="La Ragione R."/>
            <person name="Hildebrand F."/>
            <person name="Pallen M.J."/>
        </authorList>
    </citation>
    <scope>NUCLEOTIDE SEQUENCE</scope>
    <source>
        <strain evidence="13">Gambia16-930</strain>
    </source>
</reference>
<dbReference type="SUPFAM" id="SSF54631">
    <property type="entry name" value="CBS-domain pair"/>
    <property type="match status" value="1"/>
</dbReference>
<dbReference type="AlphaFoldDB" id="A0A9D1RHL7"/>
<feature type="transmembrane region" description="Helical" evidence="11">
    <location>
        <begin position="342"/>
        <end position="364"/>
    </location>
</feature>
<sequence>MKLIRQVVAYIQILVKYIRGLDYVGYYKAFHIWRLKHLTEYQFVVILSLVVGVASGLASVLLKNTVHLTYEIISRFSWFSPNRGNILFLMYPTIGIILTVLVIKYFVKDDLSHGVSKVMYAISRKDGRLKAHHCWSSMLTSSITVAFGGSVGLEAPIVLTGSAIASNISRFFRISRKHVITLLGCGAAGAIAGVFKAPIAGVLFVFEVLMIDLTMTVATPLLLSAVTSAIISYFFFGQGVQFYYKVDSLFELNKIPAFVLLGIIAAFISLYFLKINKWVSQRFAKWKRSSRIIIGGVCLGVMVYLFPPLFGEGYSALTSLLNNDINTLMENSFFYSYTDNNWLFLLVLLAIVFLKAFATSITCASGGVGGTFAPSLFIGGFVGFFVARVVNLTGTIEVAESNFALVGMAAVMAGVMHSPMTATFLIAEITGGYALFTPLLIATTIAYLVVKPLTRYSIYAEPLAEKGDLITHNKDKTALQFIDKKEIIETNFITLKPDSLLRDIVAAVEVSSRNFFPVVDDQGMFKGVVVLDDVRSMLFKPEFYNKIKASTFMRYSPMFIADIKEPMEEIIQKFKGSDRYNIV</sequence>
<evidence type="ECO:0000256" key="11">
    <source>
        <dbReference type="SAM" id="Phobius"/>
    </source>
</evidence>
<dbReference type="InterPro" id="IPR014743">
    <property type="entry name" value="Cl-channel_core"/>
</dbReference>
<dbReference type="Gene3D" id="3.10.580.10">
    <property type="entry name" value="CBS-domain"/>
    <property type="match status" value="1"/>
</dbReference>
<dbReference type="Pfam" id="PF00571">
    <property type="entry name" value="CBS"/>
    <property type="match status" value="1"/>
</dbReference>
<dbReference type="GO" id="GO:0005254">
    <property type="term" value="F:chloride channel activity"/>
    <property type="evidence" value="ECO:0007669"/>
    <property type="project" value="UniProtKB-KW"/>
</dbReference>
<feature type="transmembrane region" description="Helical" evidence="11">
    <location>
        <begin position="403"/>
        <end position="426"/>
    </location>
</feature>
<evidence type="ECO:0000256" key="10">
    <source>
        <dbReference type="PROSITE-ProRule" id="PRU00703"/>
    </source>
</evidence>
<feature type="transmembrane region" description="Helical" evidence="11">
    <location>
        <begin position="179"/>
        <end position="206"/>
    </location>
</feature>
<proteinExistence type="predicted"/>
<accession>A0A9D1RHL7</accession>
<feature type="transmembrane region" description="Helical" evidence="11">
    <location>
        <begin position="43"/>
        <end position="66"/>
    </location>
</feature>
<feature type="transmembrane region" description="Helical" evidence="11">
    <location>
        <begin position="134"/>
        <end position="159"/>
    </location>
</feature>
<evidence type="ECO:0000256" key="8">
    <source>
        <dbReference type="ARBA" id="ARBA00023214"/>
    </source>
</evidence>
<keyword evidence="8" id="KW-0868">Chloride</keyword>
<name>A0A9D1RHL7_9BACT</name>
<keyword evidence="5" id="KW-0406">Ion transport</keyword>
<comment type="caution">
    <text evidence="13">The sequence shown here is derived from an EMBL/GenBank/DDBJ whole genome shotgun (WGS) entry which is preliminary data.</text>
</comment>
<evidence type="ECO:0000256" key="5">
    <source>
        <dbReference type="ARBA" id="ARBA00023065"/>
    </source>
</evidence>
<feature type="transmembrane region" description="Helical" evidence="11">
    <location>
        <begin position="255"/>
        <end position="273"/>
    </location>
</feature>
<dbReference type="InterPro" id="IPR001807">
    <property type="entry name" value="ClC"/>
</dbReference>
<evidence type="ECO:0000256" key="2">
    <source>
        <dbReference type="ARBA" id="ARBA00022448"/>
    </source>
</evidence>
<keyword evidence="7" id="KW-0869">Chloride channel</keyword>
<dbReference type="EMBL" id="DXGG01000009">
    <property type="protein sequence ID" value="HIW86696.1"/>
    <property type="molecule type" value="Genomic_DNA"/>
</dbReference>
<organism evidence="13 14">
    <name type="scientific">Candidatus Onthomorpha intestinigallinarum</name>
    <dbReference type="NCBI Taxonomy" id="2840880"/>
    <lineage>
        <taxon>Bacteria</taxon>
        <taxon>Pseudomonadati</taxon>
        <taxon>Bacteroidota</taxon>
        <taxon>Bacteroidia</taxon>
        <taxon>Bacteroidales</taxon>
        <taxon>Candidatus Onthomorpha</taxon>
    </lineage>
</organism>
<dbReference type="SUPFAM" id="SSF81340">
    <property type="entry name" value="Clc chloride channel"/>
    <property type="match status" value="1"/>
</dbReference>
<protein>
    <submittedName>
        <fullName evidence="13">Chloride channel protein</fullName>
    </submittedName>
</protein>
<dbReference type="Pfam" id="PF00654">
    <property type="entry name" value="Voltage_CLC"/>
    <property type="match status" value="1"/>
</dbReference>
<evidence type="ECO:0000313" key="14">
    <source>
        <dbReference type="Proteomes" id="UP000824267"/>
    </source>
</evidence>
<keyword evidence="10" id="KW-0129">CBS domain</keyword>
<keyword evidence="2" id="KW-0813">Transport</keyword>
<evidence type="ECO:0000256" key="7">
    <source>
        <dbReference type="ARBA" id="ARBA00023173"/>
    </source>
</evidence>
<dbReference type="CDD" id="cd00400">
    <property type="entry name" value="Voltage_gated_ClC"/>
    <property type="match status" value="1"/>
</dbReference>
<reference evidence="13" key="2">
    <citation type="submission" date="2021-04" db="EMBL/GenBank/DDBJ databases">
        <authorList>
            <person name="Gilroy R."/>
        </authorList>
    </citation>
    <scope>NUCLEOTIDE SEQUENCE</scope>
    <source>
        <strain evidence="13">Gambia16-930</strain>
    </source>
</reference>
<evidence type="ECO:0000256" key="4">
    <source>
        <dbReference type="ARBA" id="ARBA00022989"/>
    </source>
</evidence>